<protein>
    <submittedName>
        <fullName evidence="4">C-type lectin domain-containing protein</fullName>
    </submittedName>
</protein>
<evidence type="ECO:0000313" key="3">
    <source>
        <dbReference type="Proteomes" id="UP000492821"/>
    </source>
</evidence>
<keyword evidence="1" id="KW-0732">Signal</keyword>
<accession>A0A7E4W7Q2</accession>
<feature type="signal peptide" evidence="1">
    <location>
        <begin position="1"/>
        <end position="16"/>
    </location>
</feature>
<sequence length="160" mass="17401">MLLQLLVSFLTSFVFGAKVYNCPDGWTNNTNCGYTACYYLIEADGTMNTIINDLCPKMNNLSYGASIHCADEKAFTSSTFGKACTGMYLYGVTWSPTAFVNQDGTPIDYTNWAASEPNDNTSNLAVLQTAGGSWYDVGGTTCTHILCKIKLNTKTCKNKA</sequence>
<reference evidence="4" key="2">
    <citation type="submission" date="2020-10" db="UniProtKB">
        <authorList>
            <consortium name="WormBaseParasite"/>
        </authorList>
    </citation>
    <scope>IDENTIFICATION</scope>
</reference>
<feature type="domain" description="C-type lectin" evidence="2">
    <location>
        <begin position="37"/>
        <end position="148"/>
    </location>
</feature>
<dbReference type="InterPro" id="IPR016187">
    <property type="entry name" value="CTDL_fold"/>
</dbReference>
<dbReference type="InterPro" id="IPR016186">
    <property type="entry name" value="C-type_lectin-like/link_sf"/>
</dbReference>
<name>A0A7E4W7Q2_PANRE</name>
<evidence type="ECO:0000313" key="4">
    <source>
        <dbReference type="WBParaSite" id="Pan_g7106.t1"/>
    </source>
</evidence>
<dbReference type="PROSITE" id="PS50041">
    <property type="entry name" value="C_TYPE_LECTIN_2"/>
    <property type="match status" value="1"/>
</dbReference>
<dbReference type="SUPFAM" id="SSF56436">
    <property type="entry name" value="C-type lectin-like"/>
    <property type="match status" value="1"/>
</dbReference>
<dbReference type="WBParaSite" id="Pan_g7106.t1">
    <property type="protein sequence ID" value="Pan_g7106.t1"/>
    <property type="gene ID" value="Pan_g7106"/>
</dbReference>
<organism evidence="3 4">
    <name type="scientific">Panagrellus redivivus</name>
    <name type="common">Microworm</name>
    <dbReference type="NCBI Taxonomy" id="6233"/>
    <lineage>
        <taxon>Eukaryota</taxon>
        <taxon>Metazoa</taxon>
        <taxon>Ecdysozoa</taxon>
        <taxon>Nematoda</taxon>
        <taxon>Chromadorea</taxon>
        <taxon>Rhabditida</taxon>
        <taxon>Tylenchina</taxon>
        <taxon>Panagrolaimomorpha</taxon>
        <taxon>Panagrolaimoidea</taxon>
        <taxon>Panagrolaimidae</taxon>
        <taxon>Panagrellus</taxon>
    </lineage>
</organism>
<dbReference type="InterPro" id="IPR001304">
    <property type="entry name" value="C-type_lectin-like"/>
</dbReference>
<dbReference type="Proteomes" id="UP000492821">
    <property type="component" value="Unassembled WGS sequence"/>
</dbReference>
<feature type="chain" id="PRO_5028977362" evidence="1">
    <location>
        <begin position="17"/>
        <end position="160"/>
    </location>
</feature>
<evidence type="ECO:0000256" key="1">
    <source>
        <dbReference type="SAM" id="SignalP"/>
    </source>
</evidence>
<evidence type="ECO:0000259" key="2">
    <source>
        <dbReference type="PROSITE" id="PS50041"/>
    </source>
</evidence>
<dbReference type="Gene3D" id="3.10.100.10">
    <property type="entry name" value="Mannose-Binding Protein A, subunit A"/>
    <property type="match status" value="1"/>
</dbReference>
<proteinExistence type="predicted"/>
<keyword evidence="3" id="KW-1185">Reference proteome</keyword>
<reference evidence="3" key="1">
    <citation type="journal article" date="2013" name="Genetics">
        <title>The draft genome and transcriptome of Panagrellus redivivus are shaped by the harsh demands of a free-living lifestyle.</title>
        <authorList>
            <person name="Srinivasan J."/>
            <person name="Dillman A.R."/>
            <person name="Macchietto M.G."/>
            <person name="Heikkinen L."/>
            <person name="Lakso M."/>
            <person name="Fracchia K.M."/>
            <person name="Antoshechkin I."/>
            <person name="Mortazavi A."/>
            <person name="Wong G."/>
            <person name="Sternberg P.W."/>
        </authorList>
    </citation>
    <scope>NUCLEOTIDE SEQUENCE [LARGE SCALE GENOMIC DNA]</scope>
    <source>
        <strain evidence="3">MT8872</strain>
    </source>
</reference>
<dbReference type="AlphaFoldDB" id="A0A7E4W7Q2"/>